<comment type="caution">
    <text evidence="2">The sequence shown here is derived from an EMBL/GenBank/DDBJ whole genome shotgun (WGS) entry which is preliminary data.</text>
</comment>
<accession>A0A0G1VZ35</accession>
<dbReference type="Proteomes" id="UP000034588">
    <property type="component" value="Unassembled WGS sequence"/>
</dbReference>
<dbReference type="AlphaFoldDB" id="A0A0G1VZ35"/>
<feature type="region of interest" description="Disordered" evidence="1">
    <location>
        <begin position="1"/>
        <end position="23"/>
    </location>
</feature>
<name>A0A0G1VZ35_9BACT</name>
<protein>
    <submittedName>
        <fullName evidence="2">Uncharacterized protein</fullName>
    </submittedName>
</protein>
<sequence>MSNVASRRTPSLQGGEDVRSSQSFDRALLGAMVSTVDNITANAPDVPDECHLSNTVHPECAACMGRGRHACSRGIKILRQRQEALK</sequence>
<feature type="compositionally biased region" description="Polar residues" evidence="1">
    <location>
        <begin position="1"/>
        <end position="12"/>
    </location>
</feature>
<gene>
    <name evidence="2" type="ORF">UY48_C0013G0002</name>
</gene>
<dbReference type="EMBL" id="LCQD01000013">
    <property type="protein sequence ID" value="KKW11721.1"/>
    <property type="molecule type" value="Genomic_DNA"/>
</dbReference>
<reference evidence="2 3" key="1">
    <citation type="journal article" date="2015" name="Nature">
        <title>rRNA introns, odd ribosomes, and small enigmatic genomes across a large radiation of phyla.</title>
        <authorList>
            <person name="Brown C.T."/>
            <person name="Hug L.A."/>
            <person name="Thomas B.C."/>
            <person name="Sharon I."/>
            <person name="Castelle C.J."/>
            <person name="Singh A."/>
            <person name="Wilkins M.J."/>
            <person name="Williams K.H."/>
            <person name="Banfield J.F."/>
        </authorList>
    </citation>
    <scope>NUCLEOTIDE SEQUENCE [LARGE SCALE GENOMIC DNA]</scope>
</reference>
<organism evidence="2 3">
    <name type="scientific">Candidatus Gottesmanbacteria bacterium GW2011_GWB1_49_7</name>
    <dbReference type="NCBI Taxonomy" id="1618448"/>
    <lineage>
        <taxon>Bacteria</taxon>
        <taxon>Candidatus Gottesmaniibacteriota</taxon>
    </lineage>
</organism>
<proteinExistence type="predicted"/>
<evidence type="ECO:0000313" key="2">
    <source>
        <dbReference type="EMBL" id="KKW11721.1"/>
    </source>
</evidence>
<evidence type="ECO:0000313" key="3">
    <source>
        <dbReference type="Proteomes" id="UP000034588"/>
    </source>
</evidence>
<evidence type="ECO:0000256" key="1">
    <source>
        <dbReference type="SAM" id="MobiDB-lite"/>
    </source>
</evidence>